<keyword evidence="2 6" id="KW-0472">Membrane</keyword>
<dbReference type="Proteomes" id="UP001431783">
    <property type="component" value="Unassembled WGS sequence"/>
</dbReference>
<evidence type="ECO:0000256" key="2">
    <source>
        <dbReference type="ARBA" id="ARBA00023136"/>
    </source>
</evidence>
<dbReference type="GO" id="GO:0050839">
    <property type="term" value="F:cell adhesion molecule binding"/>
    <property type="evidence" value="ECO:0007669"/>
    <property type="project" value="TreeGrafter"/>
</dbReference>
<dbReference type="Gene3D" id="2.60.40.10">
    <property type="entry name" value="Immunoglobulins"/>
    <property type="match status" value="2"/>
</dbReference>
<dbReference type="GO" id="GO:0098609">
    <property type="term" value="P:cell-cell adhesion"/>
    <property type="evidence" value="ECO:0007669"/>
    <property type="project" value="TreeGrafter"/>
</dbReference>
<evidence type="ECO:0000256" key="3">
    <source>
        <dbReference type="ARBA" id="ARBA00023157"/>
    </source>
</evidence>
<feature type="domain" description="Ig-like" evidence="7">
    <location>
        <begin position="27"/>
        <end position="116"/>
    </location>
</feature>
<dbReference type="EMBL" id="JARQZJ010000038">
    <property type="protein sequence ID" value="KAK9876842.1"/>
    <property type="molecule type" value="Genomic_DNA"/>
</dbReference>
<dbReference type="Pfam" id="PF13927">
    <property type="entry name" value="Ig_3"/>
    <property type="match status" value="1"/>
</dbReference>
<comment type="caution">
    <text evidence="8">The sequence shown here is derived from an EMBL/GenBank/DDBJ whole genome shotgun (WGS) entry which is preliminary data.</text>
</comment>
<dbReference type="SUPFAM" id="SSF48726">
    <property type="entry name" value="Immunoglobulin"/>
    <property type="match status" value="2"/>
</dbReference>
<dbReference type="PANTHER" id="PTHR11640">
    <property type="entry name" value="NEPHRIN"/>
    <property type="match status" value="1"/>
</dbReference>
<evidence type="ECO:0000259" key="7">
    <source>
        <dbReference type="PROSITE" id="PS50835"/>
    </source>
</evidence>
<evidence type="ECO:0000256" key="6">
    <source>
        <dbReference type="SAM" id="Phobius"/>
    </source>
</evidence>
<dbReference type="InterPro" id="IPR051275">
    <property type="entry name" value="Cell_adhesion_signaling"/>
</dbReference>
<keyword evidence="6" id="KW-1133">Transmembrane helix</keyword>
<proteinExistence type="predicted"/>
<keyword evidence="4" id="KW-0325">Glycoprotein</keyword>
<dbReference type="Pfam" id="PF07679">
    <property type="entry name" value="I-set"/>
    <property type="match status" value="1"/>
</dbReference>
<dbReference type="InterPro" id="IPR013098">
    <property type="entry name" value="Ig_I-set"/>
</dbReference>
<keyword evidence="6" id="KW-0812">Transmembrane</keyword>
<name>A0AAW1U9D5_9CUCU</name>
<dbReference type="CDD" id="cd00096">
    <property type="entry name" value="Ig"/>
    <property type="match status" value="1"/>
</dbReference>
<dbReference type="InterPro" id="IPR007110">
    <property type="entry name" value="Ig-like_dom"/>
</dbReference>
<reference evidence="8 9" key="1">
    <citation type="submission" date="2023-03" db="EMBL/GenBank/DDBJ databases">
        <title>Genome insight into feeding habits of ladybird beetles.</title>
        <authorList>
            <person name="Li H.-S."/>
            <person name="Huang Y.-H."/>
            <person name="Pang H."/>
        </authorList>
    </citation>
    <scope>NUCLEOTIDE SEQUENCE [LARGE SCALE GENOMIC DNA]</scope>
    <source>
        <strain evidence="8">SYSU_2023b</strain>
        <tissue evidence="8">Whole body</tissue>
    </source>
</reference>
<dbReference type="PANTHER" id="PTHR11640:SF154">
    <property type="entry name" value="IRREGULAR CHIASM C-ROUGHEST PROTEIN-LIKE PROTEIN"/>
    <property type="match status" value="1"/>
</dbReference>
<evidence type="ECO:0000256" key="5">
    <source>
        <dbReference type="ARBA" id="ARBA00023319"/>
    </source>
</evidence>
<accession>A0AAW1U9D5</accession>
<comment type="subcellular location">
    <subcellularLocation>
        <location evidence="1">Membrane</location>
        <topology evidence="1">Single-pass type I membrane protein</topology>
    </subcellularLocation>
</comment>
<evidence type="ECO:0000313" key="9">
    <source>
        <dbReference type="Proteomes" id="UP001431783"/>
    </source>
</evidence>
<sequence length="278" mass="31912">MDRDQEQFKMLHFLRYITDEVIVSDPPKIVSIGRDKVKTATLFSPMSFECMGEGNPPPTYQWLQQLPKPSEMIIERARDAKLYIANVTYDYQGEYRCKVTNIIKGEERIEISEPIVLQVHGAPQVMRHTARPEIFIEKGENAEMSMVVCADPRPRVVAWEWGSLRLEAGSEMGRYKVDDIIQEQREDCYQTTLHIRDASATDSRAYYLAVENDKGTDRHEIQLHVNEPLQMRTMVSLAGGLMIAILFLICISIYAVRTEKCCFSRKGDFKPPTLTVKS</sequence>
<dbReference type="InterPro" id="IPR036179">
    <property type="entry name" value="Ig-like_dom_sf"/>
</dbReference>
<dbReference type="PROSITE" id="PS50835">
    <property type="entry name" value="IG_LIKE"/>
    <property type="match status" value="1"/>
</dbReference>
<dbReference type="SMART" id="SM00409">
    <property type="entry name" value="IG"/>
    <property type="match status" value="2"/>
</dbReference>
<keyword evidence="9" id="KW-1185">Reference proteome</keyword>
<protein>
    <recommendedName>
        <fullName evidence="7">Ig-like domain-containing protein</fullName>
    </recommendedName>
</protein>
<feature type="transmembrane region" description="Helical" evidence="6">
    <location>
        <begin position="234"/>
        <end position="256"/>
    </location>
</feature>
<keyword evidence="5" id="KW-0393">Immunoglobulin domain</keyword>
<gene>
    <name evidence="8" type="ORF">WA026_015078</name>
</gene>
<evidence type="ECO:0000256" key="4">
    <source>
        <dbReference type="ARBA" id="ARBA00023180"/>
    </source>
</evidence>
<evidence type="ECO:0000313" key="8">
    <source>
        <dbReference type="EMBL" id="KAK9876842.1"/>
    </source>
</evidence>
<dbReference type="GO" id="GO:0005911">
    <property type="term" value="C:cell-cell junction"/>
    <property type="evidence" value="ECO:0007669"/>
    <property type="project" value="TreeGrafter"/>
</dbReference>
<keyword evidence="3" id="KW-1015">Disulfide bond</keyword>
<dbReference type="GO" id="GO:0005886">
    <property type="term" value="C:plasma membrane"/>
    <property type="evidence" value="ECO:0007669"/>
    <property type="project" value="TreeGrafter"/>
</dbReference>
<dbReference type="InterPro" id="IPR013783">
    <property type="entry name" value="Ig-like_fold"/>
</dbReference>
<organism evidence="8 9">
    <name type="scientific">Henosepilachna vigintioctopunctata</name>
    <dbReference type="NCBI Taxonomy" id="420089"/>
    <lineage>
        <taxon>Eukaryota</taxon>
        <taxon>Metazoa</taxon>
        <taxon>Ecdysozoa</taxon>
        <taxon>Arthropoda</taxon>
        <taxon>Hexapoda</taxon>
        <taxon>Insecta</taxon>
        <taxon>Pterygota</taxon>
        <taxon>Neoptera</taxon>
        <taxon>Endopterygota</taxon>
        <taxon>Coleoptera</taxon>
        <taxon>Polyphaga</taxon>
        <taxon>Cucujiformia</taxon>
        <taxon>Coccinelloidea</taxon>
        <taxon>Coccinellidae</taxon>
        <taxon>Epilachninae</taxon>
        <taxon>Epilachnini</taxon>
        <taxon>Henosepilachna</taxon>
    </lineage>
</organism>
<dbReference type="InterPro" id="IPR003599">
    <property type="entry name" value="Ig_sub"/>
</dbReference>
<evidence type="ECO:0000256" key="1">
    <source>
        <dbReference type="ARBA" id="ARBA00004479"/>
    </source>
</evidence>
<dbReference type="AlphaFoldDB" id="A0AAW1U9D5"/>